<sequence length="193" mass="22302">MRFKFALGITFSFLTFFTACGGTSDGSNLEVPENMPPACREIDFVEQPDMRELCGVRTVHFKSYRNIAKERYLVNPKDAKIVQANGKTELRIPGSFPVELSGQIIQDLRFDQDARLKKIQNRYEYHEGYKGTSHKREDRIRAFKLTIPTDAGTEYEYCFRIPEKYGSDRTRNQAMGNRLEVLSCEDFSFLANK</sequence>
<protein>
    <recommendedName>
        <fullName evidence="4">Lipoprotein</fullName>
    </recommendedName>
</protein>
<reference evidence="2 3" key="1">
    <citation type="submission" date="2018-05" db="EMBL/GenBank/DDBJ databases">
        <title>Animal gut microbial communities from fecal samples from Wisconsin, USA.</title>
        <authorList>
            <person name="Neumann A."/>
        </authorList>
    </citation>
    <scope>NUCLEOTIDE SEQUENCE [LARGE SCALE GENOMIC DNA]</scope>
    <source>
        <strain evidence="2 3">UWS4</strain>
    </source>
</reference>
<proteinExistence type="predicted"/>
<evidence type="ECO:0000313" key="3">
    <source>
        <dbReference type="Proteomes" id="UP000245523"/>
    </source>
</evidence>
<feature type="signal peptide" evidence="1">
    <location>
        <begin position="1"/>
        <end position="21"/>
    </location>
</feature>
<dbReference type="PROSITE" id="PS51257">
    <property type="entry name" value="PROKAR_LIPOPROTEIN"/>
    <property type="match status" value="1"/>
</dbReference>
<evidence type="ECO:0000256" key="1">
    <source>
        <dbReference type="SAM" id="SignalP"/>
    </source>
</evidence>
<name>A0ABX5LPA5_9BACT</name>
<evidence type="ECO:0000313" key="2">
    <source>
        <dbReference type="EMBL" id="PWL03782.1"/>
    </source>
</evidence>
<dbReference type="EMBL" id="QGHD01000003">
    <property type="protein sequence ID" value="PWL03782.1"/>
    <property type="molecule type" value="Genomic_DNA"/>
</dbReference>
<evidence type="ECO:0008006" key="4">
    <source>
        <dbReference type="Google" id="ProtNLM"/>
    </source>
</evidence>
<feature type="chain" id="PRO_5045225829" description="Lipoprotein" evidence="1">
    <location>
        <begin position="22"/>
        <end position="193"/>
    </location>
</feature>
<keyword evidence="3" id="KW-1185">Reference proteome</keyword>
<dbReference type="Proteomes" id="UP000245523">
    <property type="component" value="Unassembled WGS sequence"/>
</dbReference>
<keyword evidence="1" id="KW-0732">Signal</keyword>
<comment type="caution">
    <text evidence="2">The sequence shown here is derived from an EMBL/GenBank/DDBJ whole genome shotgun (WGS) entry which is preliminary data.</text>
</comment>
<organism evidence="2 3">
    <name type="scientific">Hallerella porci</name>
    <dbReference type="NCBI Taxonomy" id="1945871"/>
    <lineage>
        <taxon>Bacteria</taxon>
        <taxon>Pseudomonadati</taxon>
        <taxon>Fibrobacterota</taxon>
        <taxon>Fibrobacteria</taxon>
        <taxon>Fibrobacterales</taxon>
        <taxon>Fibrobacteraceae</taxon>
        <taxon>Hallerella</taxon>
    </lineage>
</organism>
<accession>A0ABX5LPA5</accession>
<gene>
    <name evidence="2" type="ORF">B0H50_10376</name>
</gene>
<dbReference type="RefSeq" id="WP_106198206.1">
    <property type="nucleotide sequence ID" value="NZ_JAXEIU010000023.1"/>
</dbReference>